<evidence type="ECO:0000313" key="2">
    <source>
        <dbReference type="Proteomes" id="UP000071979"/>
    </source>
</evidence>
<protein>
    <submittedName>
        <fullName evidence="1">Uncharacterized protein</fullName>
    </submittedName>
</protein>
<reference evidence="1 2" key="1">
    <citation type="journal article" date="2016" name="Front. Microbiol.">
        <title>Genomic Resource of Rice Seed Associated Bacteria.</title>
        <authorList>
            <person name="Midha S."/>
            <person name="Bansal K."/>
            <person name="Sharma S."/>
            <person name="Kumar N."/>
            <person name="Patil P.P."/>
            <person name="Chaudhry V."/>
            <person name="Patil P.B."/>
        </authorList>
    </citation>
    <scope>NUCLEOTIDE SEQUENCE [LARGE SCALE GENOMIC DNA]</scope>
    <source>
        <strain evidence="1 2">SA3</strain>
    </source>
</reference>
<dbReference type="EMBL" id="LDSE01000038">
    <property type="protein sequence ID" value="KTS65818.1"/>
    <property type="molecule type" value="Genomic_DNA"/>
</dbReference>
<comment type="caution">
    <text evidence="1">The sequence shown here is derived from an EMBL/GenBank/DDBJ whole genome shotgun (WGS) entry which is preliminary data.</text>
</comment>
<organism evidence="1 2">
    <name type="scientific">Pantoea dispersa</name>
    <dbReference type="NCBI Taxonomy" id="59814"/>
    <lineage>
        <taxon>Bacteria</taxon>
        <taxon>Pseudomonadati</taxon>
        <taxon>Pseudomonadota</taxon>
        <taxon>Gammaproteobacteria</taxon>
        <taxon>Enterobacterales</taxon>
        <taxon>Erwiniaceae</taxon>
        <taxon>Pantoea</taxon>
    </lineage>
</organism>
<dbReference type="AlphaFoldDB" id="A0A8E1RVT5"/>
<dbReference type="Proteomes" id="UP000071979">
    <property type="component" value="Unassembled WGS sequence"/>
</dbReference>
<proteinExistence type="predicted"/>
<sequence length="59" mass="6711">MKVGWLILSDATMLRSGPADVERRFRLYPYSPALCGRAGFVEMQKKRNVRKQSIPASVK</sequence>
<gene>
    <name evidence="1" type="ORF">SA3R_19690</name>
</gene>
<evidence type="ECO:0000313" key="1">
    <source>
        <dbReference type="EMBL" id="KTS65818.1"/>
    </source>
</evidence>
<name>A0A8E1RVT5_9GAMM</name>
<accession>A0A8E1RVT5</accession>